<keyword evidence="6" id="KW-1185">Reference proteome</keyword>
<protein>
    <submittedName>
        <fullName evidence="5">Mitotic-spindle organizing protein 1-like</fullName>
    </submittedName>
</protein>
<dbReference type="Pfam" id="PF12554">
    <property type="entry name" value="MOZART1"/>
    <property type="match status" value="1"/>
</dbReference>
<reference evidence="5" key="1">
    <citation type="journal article" date="2021" name="Sci. Adv.">
        <title>The American lobster genome reveals insights on longevity, neural, and immune adaptations.</title>
        <authorList>
            <person name="Polinski J.M."/>
            <person name="Zimin A.V."/>
            <person name="Clark K.F."/>
            <person name="Kohn A.B."/>
            <person name="Sadowski N."/>
            <person name="Timp W."/>
            <person name="Ptitsyn A."/>
            <person name="Khanna P."/>
            <person name="Romanova D.Y."/>
            <person name="Williams P."/>
            <person name="Greenwood S.J."/>
            <person name="Moroz L.L."/>
            <person name="Walt D.R."/>
            <person name="Bodnar A.G."/>
        </authorList>
    </citation>
    <scope>NUCLEOTIDE SEQUENCE</scope>
    <source>
        <strain evidence="5">GMGI-L3</strain>
    </source>
</reference>
<name>A0A8J5N8Y8_HOMAM</name>
<dbReference type="GO" id="GO:0005819">
    <property type="term" value="C:spindle"/>
    <property type="evidence" value="ECO:0007669"/>
    <property type="project" value="TreeGrafter"/>
</dbReference>
<evidence type="ECO:0000313" key="6">
    <source>
        <dbReference type="Proteomes" id="UP000747542"/>
    </source>
</evidence>
<sequence>MVRNEPMLKIFPNQQYQSLPGLDETTLALCVRLCDNGANPEALAKVITELQRVKKEVNGQGGGAAAT</sequence>
<organism evidence="5 6">
    <name type="scientific">Homarus americanus</name>
    <name type="common">American lobster</name>
    <dbReference type="NCBI Taxonomy" id="6706"/>
    <lineage>
        <taxon>Eukaryota</taxon>
        <taxon>Metazoa</taxon>
        <taxon>Ecdysozoa</taxon>
        <taxon>Arthropoda</taxon>
        <taxon>Crustacea</taxon>
        <taxon>Multicrustacea</taxon>
        <taxon>Malacostraca</taxon>
        <taxon>Eumalacostraca</taxon>
        <taxon>Eucarida</taxon>
        <taxon>Decapoda</taxon>
        <taxon>Pleocyemata</taxon>
        <taxon>Astacidea</taxon>
        <taxon>Nephropoidea</taxon>
        <taxon>Nephropidae</taxon>
        <taxon>Homarus</taxon>
    </lineage>
</organism>
<comment type="similarity">
    <text evidence="2">Belongs to the MOZART1 family.</text>
</comment>
<evidence type="ECO:0000256" key="1">
    <source>
        <dbReference type="ARBA" id="ARBA00004267"/>
    </source>
</evidence>
<keyword evidence="4" id="KW-0206">Cytoskeleton</keyword>
<dbReference type="InterPro" id="IPR022214">
    <property type="entry name" value="MZT1"/>
</dbReference>
<dbReference type="Proteomes" id="UP000747542">
    <property type="component" value="Unassembled WGS sequence"/>
</dbReference>
<keyword evidence="3" id="KW-0963">Cytoplasm</keyword>
<proteinExistence type="inferred from homology"/>
<dbReference type="EMBL" id="JAHLQT010006356">
    <property type="protein sequence ID" value="KAG7174999.1"/>
    <property type="molecule type" value="Genomic_DNA"/>
</dbReference>
<evidence type="ECO:0000313" key="5">
    <source>
        <dbReference type="EMBL" id="KAG7174999.1"/>
    </source>
</evidence>
<dbReference type="PANTHER" id="PTHR28520">
    <property type="entry name" value="MITOTIC-SPINDLE ORGANIZING PROTEIN 1"/>
    <property type="match status" value="1"/>
</dbReference>
<gene>
    <name evidence="5" type="primary">mzt1-L</name>
    <name evidence="5" type="ORF">Hamer_G015208</name>
</gene>
<accession>A0A8J5N8Y8</accession>
<dbReference type="GO" id="GO:0033566">
    <property type="term" value="P:gamma-tubulin complex localization"/>
    <property type="evidence" value="ECO:0007669"/>
    <property type="project" value="InterPro"/>
</dbReference>
<dbReference type="GO" id="GO:0000931">
    <property type="term" value="C:gamma-tubulin ring complex"/>
    <property type="evidence" value="ECO:0007669"/>
    <property type="project" value="InterPro"/>
</dbReference>
<comment type="subcellular location">
    <subcellularLocation>
        <location evidence="1">Cytoplasm</location>
        <location evidence="1">Cytoskeleton</location>
        <location evidence="1">Microtubule organizing center</location>
    </subcellularLocation>
</comment>
<evidence type="ECO:0000256" key="3">
    <source>
        <dbReference type="ARBA" id="ARBA00022490"/>
    </source>
</evidence>
<dbReference type="PANTHER" id="PTHR28520:SF2">
    <property type="entry name" value="MITOTIC-SPINDLE ORGANIZING PROTEIN 1"/>
    <property type="match status" value="1"/>
</dbReference>
<dbReference type="AlphaFoldDB" id="A0A8J5N8Y8"/>
<dbReference type="GO" id="GO:0051415">
    <property type="term" value="P:microtubule nucleation by interphase microtubule organizing center"/>
    <property type="evidence" value="ECO:0007669"/>
    <property type="project" value="TreeGrafter"/>
</dbReference>
<dbReference type="GO" id="GO:0031021">
    <property type="term" value="C:interphase microtubule organizing center"/>
    <property type="evidence" value="ECO:0007669"/>
    <property type="project" value="TreeGrafter"/>
</dbReference>
<evidence type="ECO:0000256" key="4">
    <source>
        <dbReference type="ARBA" id="ARBA00023212"/>
    </source>
</evidence>
<evidence type="ECO:0000256" key="2">
    <source>
        <dbReference type="ARBA" id="ARBA00011015"/>
    </source>
</evidence>
<dbReference type="GO" id="GO:0090307">
    <property type="term" value="P:mitotic spindle assembly"/>
    <property type="evidence" value="ECO:0007669"/>
    <property type="project" value="TreeGrafter"/>
</dbReference>
<comment type="caution">
    <text evidence="5">The sequence shown here is derived from an EMBL/GenBank/DDBJ whole genome shotgun (WGS) entry which is preliminary data.</text>
</comment>